<dbReference type="GO" id="GO:0016052">
    <property type="term" value="P:carbohydrate catabolic process"/>
    <property type="evidence" value="ECO:0007669"/>
    <property type="project" value="TreeGrafter"/>
</dbReference>
<dbReference type="SUPFAM" id="SSF51445">
    <property type="entry name" value="(Trans)glycosidases"/>
    <property type="match status" value="1"/>
</dbReference>
<comment type="similarity">
    <text evidence="1">Belongs to the glycosyl hydrolase 25 family.</text>
</comment>
<evidence type="ECO:0000256" key="3">
    <source>
        <dbReference type="ARBA" id="ARBA00023295"/>
    </source>
</evidence>
<evidence type="ECO:0008006" key="6">
    <source>
        <dbReference type="Google" id="ProtNLM"/>
    </source>
</evidence>
<keyword evidence="5" id="KW-1185">Reference proteome</keyword>
<dbReference type="Proteomes" id="UP000323505">
    <property type="component" value="Unassembled WGS sequence"/>
</dbReference>
<accession>A0A5D3F9Z3</accession>
<dbReference type="GO" id="GO:0009253">
    <property type="term" value="P:peptidoglycan catabolic process"/>
    <property type="evidence" value="ECO:0007669"/>
    <property type="project" value="InterPro"/>
</dbReference>
<dbReference type="GO" id="GO:0016998">
    <property type="term" value="P:cell wall macromolecule catabolic process"/>
    <property type="evidence" value="ECO:0007669"/>
    <property type="project" value="InterPro"/>
</dbReference>
<protein>
    <recommendedName>
        <fullName evidence="6">Lysozyme</fullName>
    </recommendedName>
</protein>
<organism evidence="4 5">
    <name type="scientific">Actinomadura decatromicini</name>
    <dbReference type="NCBI Taxonomy" id="2604572"/>
    <lineage>
        <taxon>Bacteria</taxon>
        <taxon>Bacillati</taxon>
        <taxon>Actinomycetota</taxon>
        <taxon>Actinomycetes</taxon>
        <taxon>Streptosporangiales</taxon>
        <taxon>Thermomonosporaceae</taxon>
        <taxon>Actinomadura</taxon>
    </lineage>
</organism>
<dbReference type="PROSITE" id="PS51904">
    <property type="entry name" value="GLYCOSYL_HYDROL_F25_2"/>
    <property type="match status" value="1"/>
</dbReference>
<dbReference type="SMART" id="SM00641">
    <property type="entry name" value="Glyco_25"/>
    <property type="match status" value="1"/>
</dbReference>
<dbReference type="InterPro" id="IPR002053">
    <property type="entry name" value="Glyco_hydro_25"/>
</dbReference>
<dbReference type="PANTHER" id="PTHR34135">
    <property type="entry name" value="LYSOZYME"/>
    <property type="match status" value="1"/>
</dbReference>
<sequence length="328" mass="34917">MPLVARGAAVAGPIYGVDVASYQGNPNWASVFHAGIRFAFSKVTQSTNYTNPTWAHNRAGMLALGDGFLPGAYHFLHGGNGAAQARFFLSKAGDVSRFAVALDVEASGADAATAREWVKEFKARTGGHPVIGYYPRWYWEQTGRPDLSFFDTIWQSHYVTGSGSPAALYGKAPSTWWSTFGGEPISILQFSSSGTVSGISGQCDVNAYRGTLDQLRALALGEEDMALTKTDAEVVWQTDGILDNPTGDKTNPKVRAAWLLTDTNQQIRNVALMVAALGKQVPDVDEDAIVRGVLAGLAPAAIAAAVVTALPADLARQVVDEIQGRLAE</sequence>
<proteinExistence type="inferred from homology"/>
<evidence type="ECO:0000256" key="1">
    <source>
        <dbReference type="ARBA" id="ARBA00010646"/>
    </source>
</evidence>
<dbReference type="CDD" id="cd00599">
    <property type="entry name" value="GH25_muramidase"/>
    <property type="match status" value="1"/>
</dbReference>
<dbReference type="InterPro" id="IPR017853">
    <property type="entry name" value="GH"/>
</dbReference>
<comment type="caution">
    <text evidence="4">The sequence shown here is derived from an EMBL/GenBank/DDBJ whole genome shotgun (WGS) entry which is preliminary data.</text>
</comment>
<dbReference type="PANTHER" id="PTHR34135:SF2">
    <property type="entry name" value="LYSOZYME"/>
    <property type="match status" value="1"/>
</dbReference>
<keyword evidence="2" id="KW-0378">Hydrolase</keyword>
<dbReference type="Pfam" id="PF01183">
    <property type="entry name" value="Glyco_hydro_25"/>
    <property type="match status" value="1"/>
</dbReference>
<keyword evidence="3" id="KW-0326">Glycosidase</keyword>
<evidence type="ECO:0000313" key="5">
    <source>
        <dbReference type="Proteomes" id="UP000323505"/>
    </source>
</evidence>
<gene>
    <name evidence="4" type="ORF">FXF68_31160</name>
</gene>
<dbReference type="InterPro" id="IPR018077">
    <property type="entry name" value="Glyco_hydro_fam25_subgr"/>
</dbReference>
<name>A0A5D3F9Z3_9ACTN</name>
<evidence type="ECO:0000313" key="4">
    <source>
        <dbReference type="EMBL" id="TYK45141.1"/>
    </source>
</evidence>
<dbReference type="Gene3D" id="3.20.20.80">
    <property type="entry name" value="Glycosidases"/>
    <property type="match status" value="1"/>
</dbReference>
<dbReference type="GO" id="GO:0003796">
    <property type="term" value="F:lysozyme activity"/>
    <property type="evidence" value="ECO:0007669"/>
    <property type="project" value="InterPro"/>
</dbReference>
<evidence type="ECO:0000256" key="2">
    <source>
        <dbReference type="ARBA" id="ARBA00022801"/>
    </source>
</evidence>
<dbReference type="AlphaFoldDB" id="A0A5D3F9Z3"/>
<dbReference type="EMBL" id="VSRQ01000007">
    <property type="protein sequence ID" value="TYK45141.1"/>
    <property type="molecule type" value="Genomic_DNA"/>
</dbReference>
<reference evidence="4 5" key="1">
    <citation type="submission" date="2019-08" db="EMBL/GenBank/DDBJ databases">
        <title>Actinomadura sp. nov. CYP1-5 isolated from mountain soil.</title>
        <authorList>
            <person name="Songsumanus A."/>
            <person name="Kuncharoen N."/>
            <person name="Kudo T."/>
            <person name="Yuki M."/>
            <person name="Igarashi Y."/>
            <person name="Tanasupawat S."/>
        </authorList>
    </citation>
    <scope>NUCLEOTIDE SEQUENCE [LARGE SCALE GENOMIC DNA]</scope>
    <source>
        <strain evidence="4 5">CYP1-5</strain>
    </source>
</reference>